<dbReference type="InterPro" id="IPR050261">
    <property type="entry name" value="FrsA_esterase"/>
</dbReference>
<dbReference type="PANTHER" id="PTHR22946">
    <property type="entry name" value="DIENELACTONE HYDROLASE DOMAIN-CONTAINING PROTEIN-RELATED"/>
    <property type="match status" value="1"/>
</dbReference>
<organism evidence="6 7">
    <name type="scientific">Natronoglomus mannanivorans</name>
    <dbReference type="NCBI Taxonomy" id="2979990"/>
    <lineage>
        <taxon>Archaea</taxon>
        <taxon>Methanobacteriati</taxon>
        <taxon>Methanobacteriota</taxon>
        <taxon>Stenosarchaea group</taxon>
        <taxon>Halobacteria</taxon>
        <taxon>Halobacteriales</taxon>
        <taxon>Natrialbaceae</taxon>
        <taxon>Natronoglomus</taxon>
    </lineage>
</organism>
<feature type="domain" description="4-O-methyl-glucuronoyl methylesterase-like" evidence="5">
    <location>
        <begin position="159"/>
        <end position="370"/>
    </location>
</feature>
<evidence type="ECO:0000256" key="4">
    <source>
        <dbReference type="SAM" id="MobiDB-lite"/>
    </source>
</evidence>
<protein>
    <submittedName>
        <fullName evidence="6">Alpha/beta fold hydrolase</fullName>
    </submittedName>
</protein>
<feature type="domain" description="4-O-methyl-glucuronoyl methylesterase-like" evidence="5">
    <location>
        <begin position="584"/>
        <end position="758"/>
    </location>
</feature>
<evidence type="ECO:0000256" key="2">
    <source>
        <dbReference type="ARBA" id="ARBA00022729"/>
    </source>
</evidence>
<evidence type="ECO:0000256" key="3">
    <source>
        <dbReference type="ARBA" id="ARBA00022801"/>
    </source>
</evidence>
<dbReference type="PANTHER" id="PTHR22946:SF9">
    <property type="entry name" value="POLYKETIDE TRANSFERASE AF380"/>
    <property type="match status" value="1"/>
</dbReference>
<dbReference type="GO" id="GO:0052689">
    <property type="term" value="F:carboxylic ester hydrolase activity"/>
    <property type="evidence" value="ECO:0007669"/>
    <property type="project" value="UniProtKB-KW"/>
</dbReference>
<dbReference type="Gene3D" id="3.40.50.1820">
    <property type="entry name" value="alpha/beta hydrolase"/>
    <property type="match status" value="2"/>
</dbReference>
<name>A0AAP2Z394_9EURY</name>
<dbReference type="InterPro" id="IPR029058">
    <property type="entry name" value="AB_hydrolase_fold"/>
</dbReference>
<gene>
    <name evidence="6" type="ORF">OB960_18050</name>
</gene>
<dbReference type="Pfam" id="PF22244">
    <property type="entry name" value="GCE_fung"/>
    <property type="match status" value="2"/>
</dbReference>
<feature type="region of interest" description="Disordered" evidence="4">
    <location>
        <begin position="476"/>
        <end position="495"/>
    </location>
</feature>
<evidence type="ECO:0000313" key="7">
    <source>
        <dbReference type="Proteomes" id="UP001321018"/>
    </source>
</evidence>
<feature type="region of interest" description="Disordered" evidence="4">
    <location>
        <begin position="1"/>
        <end position="31"/>
    </location>
</feature>
<dbReference type="EMBL" id="JAOPKA010000014">
    <property type="protein sequence ID" value="MCU4743294.1"/>
    <property type="molecule type" value="Genomic_DNA"/>
</dbReference>
<dbReference type="Proteomes" id="UP001321018">
    <property type="component" value="Unassembled WGS sequence"/>
</dbReference>
<accession>A0AAP2Z394</accession>
<reference evidence="6" key="1">
    <citation type="submission" date="2022-09" db="EMBL/GenBank/DDBJ databases">
        <title>Enrichment on poylsaccharides allowed isolation of novel metabolic and taxonomic groups of Haloarchaea.</title>
        <authorList>
            <person name="Sorokin D.Y."/>
            <person name="Elcheninov A.G."/>
            <person name="Khizhniak T.V."/>
            <person name="Kolganova T.V."/>
            <person name="Kublanov I.V."/>
        </authorList>
    </citation>
    <scope>NUCLEOTIDE SEQUENCE</scope>
    <source>
        <strain evidence="6">AArc-xg1-1</strain>
    </source>
</reference>
<keyword evidence="2" id="KW-0732">Signal</keyword>
<dbReference type="SUPFAM" id="SSF53474">
    <property type="entry name" value="alpha/beta-Hydrolases"/>
    <property type="match status" value="2"/>
</dbReference>
<comment type="caution">
    <text evidence="6">The sequence shown here is derived from an EMBL/GenBank/DDBJ whole genome shotgun (WGS) entry which is preliminary data.</text>
</comment>
<keyword evidence="3 6" id="KW-0378">Hydrolase</keyword>
<sequence length="808" mass="91830">MSPDVPPDDYSLHPDRIHSAPSSAEERERRRTYLDELLPLLNLDADGYMSDPRVSHHDDSWRDWQERTGELPPDFERLPATAALPDTLERYDGEEWTKITTQEEWNQQRDRIAQQLQYWLYGSMPPAPGNVRATEIGTQPAEGATVRDVRLEFGPDHELELDLQVMVPDRQGPFPVFMTQWNHRNWAQLALQRGYVAVVYAAADARDDTAEYGEYYPDDDFQLLARRAWAAHRVVDYLETLPEADCDRIGITGASRNGKQSLLAAAFDERIDAVVPCSAGSGATVPARYDRDDFYAGDMSVHARLRRSWFHPRWRFFVGRENRLPVDANHLVSLVAPRACLIHTALHERTTSAWAAARVYRSAESVYDLLDAAENLALQYRHGRHSRTTRDVHQILDFFDDTFGKGEYEDPTRLYHDFSFEEWRQTAWAAQVDVSEFPERGLDDPLVDDDGNPIRTTESWADRKSEIRRRIRWSFGDRPPRASEPPETEYDVVSEGWGQPDYLNDVIGRPEPTDAVGKLWLSHAHTHGERFDGDLYYPTSKTDGDGRPAGELPAIIWLHPYSYNTGYGAGGRGQVPIEEAAERGFALFGFDQLGFGTRIEEGERFYDRHPNWSKMGKMVADTHSAVETLSALEFIDSDRIFVLGYSLGGTVGLYAAALDDRIAGVASVCGFSPFRTSDPETERANGGIGRFSHLHGLHPRLGLFRDDPKRTPFDFHEVLGLVAPRPLLAVAPSLDWTNPKEDVLRCTTAARSVYDLYGASESLEVRTPNDLLSFDYHEARLYDESRPEHDSLSPDRRKSVFDWLARQE</sequence>
<dbReference type="RefSeq" id="WP_338005111.1">
    <property type="nucleotide sequence ID" value="NZ_JAOPKA010000014.1"/>
</dbReference>
<proteinExistence type="predicted"/>
<evidence type="ECO:0000313" key="6">
    <source>
        <dbReference type="EMBL" id="MCU4743294.1"/>
    </source>
</evidence>
<feature type="compositionally biased region" description="Basic and acidic residues" evidence="4">
    <location>
        <begin position="10"/>
        <end position="31"/>
    </location>
</feature>
<dbReference type="AlphaFoldDB" id="A0AAP2Z394"/>
<keyword evidence="1" id="KW-0719">Serine esterase</keyword>
<evidence type="ECO:0000256" key="1">
    <source>
        <dbReference type="ARBA" id="ARBA00022487"/>
    </source>
</evidence>
<evidence type="ECO:0000259" key="5">
    <source>
        <dbReference type="Pfam" id="PF22244"/>
    </source>
</evidence>
<dbReference type="InterPro" id="IPR054579">
    <property type="entry name" value="GCE-like_dom"/>
</dbReference>